<dbReference type="AlphaFoldDB" id="A0A6J6TS20"/>
<organism evidence="1">
    <name type="scientific">freshwater metagenome</name>
    <dbReference type="NCBI Taxonomy" id="449393"/>
    <lineage>
        <taxon>unclassified sequences</taxon>
        <taxon>metagenomes</taxon>
        <taxon>ecological metagenomes</taxon>
    </lineage>
</organism>
<accession>A0A6J6TS20</accession>
<gene>
    <name evidence="1" type="ORF">UFOPK2809_00816</name>
</gene>
<reference evidence="1" key="1">
    <citation type="submission" date="2020-05" db="EMBL/GenBank/DDBJ databases">
        <authorList>
            <person name="Chiriac C."/>
            <person name="Salcher M."/>
            <person name="Ghai R."/>
            <person name="Kavagutti S V."/>
        </authorList>
    </citation>
    <scope>NUCLEOTIDE SEQUENCE</scope>
</reference>
<dbReference type="EMBL" id="CAEZZA010000097">
    <property type="protein sequence ID" value="CAB4749327.1"/>
    <property type="molecule type" value="Genomic_DNA"/>
</dbReference>
<protein>
    <submittedName>
        <fullName evidence="1">Unannotated protein</fullName>
    </submittedName>
</protein>
<sequence>MKVPVGNDARADRCQSVAAFNSQHRTGIGIAEVMEPIVVADAIASDVVTGLAGRNISTGSSDHDDDLALVVKPLTTARPHYGRTM</sequence>
<proteinExistence type="predicted"/>
<evidence type="ECO:0000313" key="1">
    <source>
        <dbReference type="EMBL" id="CAB4749327.1"/>
    </source>
</evidence>
<name>A0A6J6TS20_9ZZZZ</name>